<dbReference type="SUPFAM" id="SSF47203">
    <property type="entry name" value="Acyl-CoA dehydrogenase C-terminal domain-like"/>
    <property type="match status" value="1"/>
</dbReference>
<evidence type="ECO:0000313" key="10">
    <source>
        <dbReference type="Proteomes" id="UP001172738"/>
    </source>
</evidence>
<dbReference type="Gene3D" id="1.20.140.10">
    <property type="entry name" value="Butyryl-CoA Dehydrogenase, subunit A, domain 3"/>
    <property type="match status" value="1"/>
</dbReference>
<evidence type="ECO:0000256" key="3">
    <source>
        <dbReference type="ARBA" id="ARBA00022630"/>
    </source>
</evidence>
<dbReference type="InterPro" id="IPR006089">
    <property type="entry name" value="Acyl-CoA_DH_CS"/>
</dbReference>
<keyword evidence="5" id="KW-0560">Oxidoreductase</keyword>
<accession>A0ABT8G0V7</accession>
<name>A0ABT8G0V7_9MICO</name>
<dbReference type="Proteomes" id="UP001172738">
    <property type="component" value="Unassembled WGS sequence"/>
</dbReference>
<dbReference type="InterPro" id="IPR037069">
    <property type="entry name" value="AcylCoA_DH/ox_N_sf"/>
</dbReference>
<keyword evidence="3 5" id="KW-0285">Flavoprotein</keyword>
<sequence>MTAVLSTGSKSPSMSGVVGPRDLYDEEHEQFREMVRDFVELHARPHAERWDREGRVDRDLFTKAAEAGILGFGIPEQYGGGGSDDFRFNAVMGEELAHHPVSSGMAGIALSNDIVIPYFTDLTNDEQKQRWLPGIAAGELIVAVAMSEPGTGSDLAGIRTSAVRDGDDYIVDGSKIFISNGQNADLIVTAVRTGDDPHRGLSLLVIPADTPGFSRGRKLEKIGLHAQDTSELAFQGVRVPAANLLGPEGAGFAGLMGNLPQERISIAAAAVASSEGVLERTLEYVKQRHAFGKPIGSFQNTRFELAQMVTAVQASRAYIDACLKRQNERRLSPEDAAAAKFHTTEQYVEVVNRCLQLYGGYGYMREYRIARDYEDARITTIYGGTTEIMKEIVGRGLGL</sequence>
<dbReference type="Gene3D" id="1.10.540.10">
    <property type="entry name" value="Acyl-CoA dehydrogenase/oxidase, N-terminal domain"/>
    <property type="match status" value="1"/>
</dbReference>
<dbReference type="PANTHER" id="PTHR43884:SF12">
    <property type="entry name" value="ISOVALERYL-COA DEHYDROGENASE, MITOCHONDRIAL-RELATED"/>
    <property type="match status" value="1"/>
</dbReference>
<evidence type="ECO:0000259" key="6">
    <source>
        <dbReference type="Pfam" id="PF00441"/>
    </source>
</evidence>
<dbReference type="EMBL" id="JAUHPV010000003">
    <property type="protein sequence ID" value="MDN4472642.1"/>
    <property type="molecule type" value="Genomic_DNA"/>
</dbReference>
<proteinExistence type="inferred from homology"/>
<protein>
    <submittedName>
        <fullName evidence="9">Acyl-CoA dehydrogenase family protein</fullName>
    </submittedName>
</protein>
<dbReference type="InterPro" id="IPR013786">
    <property type="entry name" value="AcylCoA_DH/ox_N"/>
</dbReference>
<dbReference type="PROSITE" id="PS00073">
    <property type="entry name" value="ACYL_COA_DH_2"/>
    <property type="match status" value="1"/>
</dbReference>
<keyword evidence="4 5" id="KW-0274">FAD</keyword>
<dbReference type="PANTHER" id="PTHR43884">
    <property type="entry name" value="ACYL-COA DEHYDROGENASE"/>
    <property type="match status" value="1"/>
</dbReference>
<evidence type="ECO:0000313" key="9">
    <source>
        <dbReference type="EMBL" id="MDN4472642.1"/>
    </source>
</evidence>
<dbReference type="Pfam" id="PF00441">
    <property type="entry name" value="Acyl-CoA_dh_1"/>
    <property type="match status" value="1"/>
</dbReference>
<dbReference type="Gene3D" id="2.40.110.10">
    <property type="entry name" value="Butyryl-CoA Dehydrogenase, subunit A, domain 2"/>
    <property type="match status" value="1"/>
</dbReference>
<dbReference type="InterPro" id="IPR009075">
    <property type="entry name" value="AcylCo_DH/oxidase_C"/>
</dbReference>
<evidence type="ECO:0000256" key="5">
    <source>
        <dbReference type="RuleBase" id="RU362125"/>
    </source>
</evidence>
<dbReference type="InterPro" id="IPR009100">
    <property type="entry name" value="AcylCoA_DH/oxidase_NM_dom_sf"/>
</dbReference>
<feature type="domain" description="Acyl-CoA dehydrogenase/oxidase C-terminal" evidence="6">
    <location>
        <begin position="249"/>
        <end position="397"/>
    </location>
</feature>
<dbReference type="SUPFAM" id="SSF56645">
    <property type="entry name" value="Acyl-CoA dehydrogenase NM domain-like"/>
    <property type="match status" value="1"/>
</dbReference>
<dbReference type="InterPro" id="IPR036250">
    <property type="entry name" value="AcylCo_DH-like_C"/>
</dbReference>
<evidence type="ECO:0000256" key="2">
    <source>
        <dbReference type="ARBA" id="ARBA00009347"/>
    </source>
</evidence>
<feature type="domain" description="Acyl-CoA oxidase/dehydrogenase middle" evidence="7">
    <location>
        <begin position="143"/>
        <end position="237"/>
    </location>
</feature>
<keyword evidence="10" id="KW-1185">Reference proteome</keyword>
<dbReference type="Pfam" id="PF02771">
    <property type="entry name" value="Acyl-CoA_dh_N"/>
    <property type="match status" value="1"/>
</dbReference>
<evidence type="ECO:0000256" key="1">
    <source>
        <dbReference type="ARBA" id="ARBA00001974"/>
    </source>
</evidence>
<dbReference type="RefSeq" id="WP_301127370.1">
    <property type="nucleotide sequence ID" value="NZ_JAUHPV010000003.1"/>
</dbReference>
<gene>
    <name evidence="9" type="ORF">QQX04_06505</name>
</gene>
<feature type="domain" description="Acyl-CoA dehydrogenase/oxidase N-terminal" evidence="8">
    <location>
        <begin position="26"/>
        <end position="139"/>
    </location>
</feature>
<dbReference type="InterPro" id="IPR046373">
    <property type="entry name" value="Acyl-CoA_Oxase/DH_mid-dom_sf"/>
</dbReference>
<comment type="similarity">
    <text evidence="2 5">Belongs to the acyl-CoA dehydrogenase family.</text>
</comment>
<dbReference type="InterPro" id="IPR006091">
    <property type="entry name" value="Acyl-CoA_Oxase/DH_mid-dom"/>
</dbReference>
<reference evidence="9" key="1">
    <citation type="submission" date="2023-06" db="EMBL/GenBank/DDBJ databases">
        <title>SYSU T00b26.</title>
        <authorList>
            <person name="Gao L."/>
            <person name="Fang B.-Z."/>
            <person name="Li W.-J."/>
        </authorList>
    </citation>
    <scope>NUCLEOTIDE SEQUENCE</scope>
    <source>
        <strain evidence="9">SYSU T00b26</strain>
    </source>
</reference>
<organism evidence="9 10">
    <name type="scientific">Demequina zhanjiangensis</name>
    <dbReference type="NCBI Taxonomy" id="3051659"/>
    <lineage>
        <taxon>Bacteria</taxon>
        <taxon>Bacillati</taxon>
        <taxon>Actinomycetota</taxon>
        <taxon>Actinomycetes</taxon>
        <taxon>Micrococcales</taxon>
        <taxon>Demequinaceae</taxon>
        <taxon>Demequina</taxon>
    </lineage>
</organism>
<evidence type="ECO:0000256" key="4">
    <source>
        <dbReference type="ARBA" id="ARBA00022827"/>
    </source>
</evidence>
<evidence type="ECO:0000259" key="7">
    <source>
        <dbReference type="Pfam" id="PF02770"/>
    </source>
</evidence>
<comment type="caution">
    <text evidence="9">The sequence shown here is derived from an EMBL/GenBank/DDBJ whole genome shotgun (WGS) entry which is preliminary data.</text>
</comment>
<dbReference type="Pfam" id="PF02770">
    <property type="entry name" value="Acyl-CoA_dh_M"/>
    <property type="match status" value="1"/>
</dbReference>
<comment type="cofactor">
    <cofactor evidence="1 5">
        <name>FAD</name>
        <dbReference type="ChEBI" id="CHEBI:57692"/>
    </cofactor>
</comment>
<evidence type="ECO:0000259" key="8">
    <source>
        <dbReference type="Pfam" id="PF02771"/>
    </source>
</evidence>